<sequence length="136" mass="15630">MDSNNLYESFQRLNDFDEANWCQSNWPNAQDHFCIQLLEQFDDLEQPAQLSLSRKLLGSSLEKPLELFAARCAKFGDCREDIRNGYFALLFCRSKEALLTADRLAIAARNLGLSSRRIRREMPIPFLGGWVPDSPD</sequence>
<gene>
    <name evidence="1" type="ORF">HG66A1_18680</name>
</gene>
<organism evidence="1 2">
    <name type="scientific">Gimesia chilikensis</name>
    <dbReference type="NCBI Taxonomy" id="2605989"/>
    <lineage>
        <taxon>Bacteria</taxon>
        <taxon>Pseudomonadati</taxon>
        <taxon>Planctomycetota</taxon>
        <taxon>Planctomycetia</taxon>
        <taxon>Planctomycetales</taxon>
        <taxon>Planctomycetaceae</taxon>
        <taxon>Gimesia</taxon>
    </lineage>
</organism>
<dbReference type="RefSeq" id="WP_145182384.1">
    <property type="nucleotide sequence ID" value="NZ_CP036266.1"/>
</dbReference>
<dbReference type="Proteomes" id="UP000320421">
    <property type="component" value="Chromosome"/>
</dbReference>
<keyword evidence="2" id="KW-1185">Reference proteome</keyword>
<dbReference type="EMBL" id="CP036266">
    <property type="protein sequence ID" value="QDT20083.1"/>
    <property type="molecule type" value="Genomic_DNA"/>
</dbReference>
<proteinExistence type="predicted"/>
<protein>
    <submittedName>
        <fullName evidence="1">Uncharacterized protein</fullName>
    </submittedName>
</protein>
<reference evidence="1 2" key="1">
    <citation type="submission" date="2019-02" db="EMBL/GenBank/DDBJ databases">
        <title>Deep-cultivation of Planctomycetes and their phenomic and genomic characterization uncovers novel biology.</title>
        <authorList>
            <person name="Wiegand S."/>
            <person name="Jogler M."/>
            <person name="Boedeker C."/>
            <person name="Pinto D."/>
            <person name="Vollmers J."/>
            <person name="Rivas-Marin E."/>
            <person name="Kohn T."/>
            <person name="Peeters S.H."/>
            <person name="Heuer A."/>
            <person name="Rast P."/>
            <person name="Oberbeckmann S."/>
            <person name="Bunk B."/>
            <person name="Jeske O."/>
            <person name="Meyerdierks A."/>
            <person name="Storesund J.E."/>
            <person name="Kallscheuer N."/>
            <person name="Luecker S."/>
            <person name="Lage O.M."/>
            <person name="Pohl T."/>
            <person name="Merkel B.J."/>
            <person name="Hornburger P."/>
            <person name="Mueller R.-W."/>
            <person name="Bruemmer F."/>
            <person name="Labrenz M."/>
            <person name="Spormann A.M."/>
            <person name="Op den Camp H."/>
            <person name="Overmann J."/>
            <person name="Amann R."/>
            <person name="Jetten M.S.M."/>
            <person name="Mascher T."/>
            <person name="Medema M.H."/>
            <person name="Devos D.P."/>
            <person name="Kaster A.-K."/>
            <person name="Ovreas L."/>
            <person name="Rohde M."/>
            <person name="Galperin M.Y."/>
            <person name="Jogler C."/>
        </authorList>
    </citation>
    <scope>NUCLEOTIDE SEQUENCE [LARGE SCALE GENOMIC DNA]</scope>
    <source>
        <strain evidence="1 2">HG66A1</strain>
    </source>
</reference>
<evidence type="ECO:0000313" key="1">
    <source>
        <dbReference type="EMBL" id="QDT20083.1"/>
    </source>
</evidence>
<dbReference type="OrthoDB" id="9899935at2"/>
<evidence type="ECO:0000313" key="2">
    <source>
        <dbReference type="Proteomes" id="UP000320421"/>
    </source>
</evidence>
<dbReference type="AlphaFoldDB" id="A0A517PL27"/>
<name>A0A517PL27_9PLAN</name>
<accession>A0A517PL27</accession>